<dbReference type="PANTHER" id="PTHR27007">
    <property type="match status" value="1"/>
</dbReference>
<feature type="signal peptide" evidence="20">
    <location>
        <begin position="1"/>
        <end position="43"/>
    </location>
</feature>
<evidence type="ECO:0000313" key="22">
    <source>
        <dbReference type="Proteomes" id="UP000228380"/>
    </source>
</evidence>
<dbReference type="InterPro" id="IPR050528">
    <property type="entry name" value="L-type_Lectin-RKs"/>
</dbReference>
<evidence type="ECO:0000313" key="23">
    <source>
        <dbReference type="RefSeq" id="XP_038989096.1"/>
    </source>
</evidence>
<name>A0A8B9AQP1_PHODC</name>
<keyword evidence="17" id="KW-0325">Glycoprotein</keyword>
<dbReference type="InterPro" id="IPR001220">
    <property type="entry name" value="Legume_lectin_dom"/>
</dbReference>
<evidence type="ECO:0000256" key="7">
    <source>
        <dbReference type="ARBA" id="ARBA00022679"/>
    </source>
</evidence>
<evidence type="ECO:0000256" key="14">
    <source>
        <dbReference type="ARBA" id="ARBA00022989"/>
    </source>
</evidence>
<sequence length="681" mass="76054">MALGCLRSNIPSMAPSKSRTLPSLQLLLPLFHLLSILIPPASPLSFNYSGEDLNFPNMIYQEDAFFDGSIVQLTKNQAHMNLRRSSGRMVYPEAVTIYDEASVINFTSCFSFFIYGFKKAVSADGLAFFLSSYPSTIPDLSCGGTLGLFTSPDGNKTLPSTVVAVEFDTFFNPQYKDISANHMGIDVHTIYSVVQLDLKANMRKNTTFNACVNYRASTKNLSVFLSNASDPTRNWSLSHVVDLRKVLPAKVAVGFTAATGNRTEQHSLVSWNFSSSDLNSKGYGSSPSPTPRARHLYIFLGSGIGAVVLLCGLGLMWFMRRRLRKKGDRGKKEVDMSIDSLINVAFERGSGPRRFPYSVLESATKNFMEERKLGGGGFGEVYKGVLRDLQLEVAIKRISRGSKQGTKEYISEVTIISRLRHRNLVQLIGYCHEKGDLLLVYEYMPNKSLDYHLYEKTRLLAWPERYKIALGLASALLYLHEEWEQCIIHRDVKPSNVMLDSGFNAKLGDFGLARLMDHDSNRETTVLAGTRGYIAPEYAITGKASKETDVFSFGVVILEIACGRKPSEVEKDDQVNLVEWIWKLYGNGKCLSAADRRLEMEFDEQQMVYLMVVGLWCAHPDRTQRPSMRQAINILKFDTPLPALPPNMPVPMFHSPPRNVPATHSNSDSCSVISNTALLGR</sequence>
<organism evidence="22 23">
    <name type="scientific">Phoenix dactylifera</name>
    <name type="common">Date palm</name>
    <dbReference type="NCBI Taxonomy" id="42345"/>
    <lineage>
        <taxon>Eukaryota</taxon>
        <taxon>Viridiplantae</taxon>
        <taxon>Streptophyta</taxon>
        <taxon>Embryophyta</taxon>
        <taxon>Tracheophyta</taxon>
        <taxon>Spermatophyta</taxon>
        <taxon>Magnoliopsida</taxon>
        <taxon>Liliopsida</taxon>
        <taxon>Arecaceae</taxon>
        <taxon>Coryphoideae</taxon>
        <taxon>Phoeniceae</taxon>
        <taxon>Phoenix</taxon>
    </lineage>
</organism>
<comment type="similarity">
    <text evidence="3">In the C-terminal section; belongs to the protein kinase superfamily. Ser/Thr protein kinase family.</text>
</comment>
<evidence type="ECO:0000256" key="13">
    <source>
        <dbReference type="ARBA" id="ARBA00022840"/>
    </source>
</evidence>
<dbReference type="PROSITE" id="PS00108">
    <property type="entry name" value="PROTEIN_KINASE_ST"/>
    <property type="match status" value="1"/>
</dbReference>
<protein>
    <recommendedName>
        <fullName evidence="4">non-specific serine/threonine protein kinase</fullName>
        <ecNumber evidence="4">2.7.11.1</ecNumber>
    </recommendedName>
</protein>
<feature type="domain" description="Protein kinase" evidence="21">
    <location>
        <begin position="367"/>
        <end position="644"/>
    </location>
</feature>
<keyword evidence="14 19" id="KW-1133">Transmembrane helix</keyword>
<dbReference type="AlphaFoldDB" id="A0A8B9AQP1"/>
<evidence type="ECO:0000256" key="6">
    <source>
        <dbReference type="ARBA" id="ARBA00022527"/>
    </source>
</evidence>
<dbReference type="InterPro" id="IPR017441">
    <property type="entry name" value="Protein_kinase_ATP_BS"/>
</dbReference>
<keyword evidence="16" id="KW-0675">Receptor</keyword>
<dbReference type="PROSITE" id="PS00107">
    <property type="entry name" value="PROTEIN_KINASE_ATP"/>
    <property type="match status" value="1"/>
</dbReference>
<keyword evidence="9 20" id="KW-0732">Signal</keyword>
<evidence type="ECO:0000256" key="20">
    <source>
        <dbReference type="SAM" id="SignalP"/>
    </source>
</evidence>
<feature type="binding site" evidence="18">
    <location>
        <position position="396"/>
    </location>
    <ligand>
        <name>ATP</name>
        <dbReference type="ChEBI" id="CHEBI:30616"/>
    </ligand>
</feature>
<evidence type="ECO:0000256" key="3">
    <source>
        <dbReference type="ARBA" id="ARBA00010217"/>
    </source>
</evidence>
<evidence type="ECO:0000256" key="10">
    <source>
        <dbReference type="ARBA" id="ARBA00022734"/>
    </source>
</evidence>
<dbReference type="GO" id="GO:0004674">
    <property type="term" value="F:protein serine/threonine kinase activity"/>
    <property type="evidence" value="ECO:0007669"/>
    <property type="project" value="UniProtKB-KW"/>
</dbReference>
<feature type="transmembrane region" description="Helical" evidence="19">
    <location>
        <begin position="296"/>
        <end position="319"/>
    </location>
</feature>
<dbReference type="Pfam" id="PF00139">
    <property type="entry name" value="Lectin_legB"/>
    <property type="match status" value="1"/>
</dbReference>
<dbReference type="Gene3D" id="2.60.120.200">
    <property type="match status" value="1"/>
</dbReference>
<dbReference type="PROSITE" id="PS50011">
    <property type="entry name" value="PROTEIN_KINASE_DOM"/>
    <property type="match status" value="1"/>
</dbReference>
<dbReference type="KEGG" id="pda:103722623"/>
<keyword evidence="8 19" id="KW-0812">Transmembrane</keyword>
<reference evidence="23" key="2">
    <citation type="submission" date="2025-08" db="UniProtKB">
        <authorList>
            <consortium name="RefSeq"/>
        </authorList>
    </citation>
    <scope>IDENTIFICATION</scope>
    <source>
        <tissue evidence="23">Young leaves</tissue>
    </source>
</reference>
<keyword evidence="10" id="KW-0430">Lectin</keyword>
<evidence type="ECO:0000256" key="11">
    <source>
        <dbReference type="ARBA" id="ARBA00022741"/>
    </source>
</evidence>
<dbReference type="GO" id="GO:0002229">
    <property type="term" value="P:defense response to oomycetes"/>
    <property type="evidence" value="ECO:0007669"/>
    <property type="project" value="UniProtKB-ARBA"/>
</dbReference>
<evidence type="ECO:0000256" key="16">
    <source>
        <dbReference type="ARBA" id="ARBA00023170"/>
    </source>
</evidence>
<dbReference type="GO" id="GO:0030246">
    <property type="term" value="F:carbohydrate binding"/>
    <property type="evidence" value="ECO:0007669"/>
    <property type="project" value="UniProtKB-KW"/>
</dbReference>
<evidence type="ECO:0000256" key="2">
    <source>
        <dbReference type="ARBA" id="ARBA00008536"/>
    </source>
</evidence>
<gene>
    <name evidence="23" type="primary">LOC103722623</name>
</gene>
<dbReference type="RefSeq" id="XP_038989096.1">
    <property type="nucleotide sequence ID" value="XM_039133168.1"/>
</dbReference>
<dbReference type="FunFam" id="3.30.200.20:FF:000168">
    <property type="entry name" value="L-type lectin-domain containing receptor kinase IX.1"/>
    <property type="match status" value="1"/>
</dbReference>
<evidence type="ECO:0000256" key="17">
    <source>
        <dbReference type="ARBA" id="ARBA00023180"/>
    </source>
</evidence>
<evidence type="ECO:0000256" key="19">
    <source>
        <dbReference type="SAM" id="Phobius"/>
    </source>
</evidence>
<keyword evidence="15 19" id="KW-0472">Membrane</keyword>
<evidence type="ECO:0000256" key="15">
    <source>
        <dbReference type="ARBA" id="ARBA00023136"/>
    </source>
</evidence>
<evidence type="ECO:0000259" key="21">
    <source>
        <dbReference type="PROSITE" id="PS50011"/>
    </source>
</evidence>
<dbReference type="InterPro" id="IPR011009">
    <property type="entry name" value="Kinase-like_dom_sf"/>
</dbReference>
<proteinExistence type="inferred from homology"/>
<keyword evidence="7" id="KW-0808">Transferase</keyword>
<keyword evidence="13 18" id="KW-0067">ATP-binding</keyword>
<evidence type="ECO:0000256" key="12">
    <source>
        <dbReference type="ARBA" id="ARBA00022777"/>
    </source>
</evidence>
<dbReference type="OrthoDB" id="4062651at2759"/>
<dbReference type="FunFam" id="1.10.510.10:FF:000240">
    <property type="entry name" value="Lectin-domain containing receptor kinase A4.3"/>
    <property type="match status" value="1"/>
</dbReference>
<dbReference type="Gene3D" id="1.10.510.10">
    <property type="entry name" value="Transferase(Phosphotransferase) domain 1"/>
    <property type="match status" value="1"/>
</dbReference>
<dbReference type="Proteomes" id="UP000228380">
    <property type="component" value="Chromosome 1"/>
</dbReference>
<dbReference type="GeneID" id="103722623"/>
<evidence type="ECO:0000256" key="8">
    <source>
        <dbReference type="ARBA" id="ARBA00022692"/>
    </source>
</evidence>
<dbReference type="InterPro" id="IPR000719">
    <property type="entry name" value="Prot_kinase_dom"/>
</dbReference>
<dbReference type="CDD" id="cd14066">
    <property type="entry name" value="STKc_IRAK"/>
    <property type="match status" value="1"/>
</dbReference>
<keyword evidence="12" id="KW-0418">Kinase</keyword>
<evidence type="ECO:0000256" key="18">
    <source>
        <dbReference type="PROSITE-ProRule" id="PRU10141"/>
    </source>
</evidence>
<comment type="similarity">
    <text evidence="2">In the N-terminal section; belongs to the leguminous lectin family.</text>
</comment>
<evidence type="ECO:0000256" key="9">
    <source>
        <dbReference type="ARBA" id="ARBA00022729"/>
    </source>
</evidence>
<dbReference type="Gene3D" id="3.30.200.20">
    <property type="entry name" value="Phosphorylase Kinase, domain 1"/>
    <property type="match status" value="1"/>
</dbReference>
<keyword evidence="6" id="KW-0723">Serine/threonine-protein kinase</keyword>
<dbReference type="InterPro" id="IPR008271">
    <property type="entry name" value="Ser/Thr_kinase_AS"/>
</dbReference>
<dbReference type="GO" id="GO:0005886">
    <property type="term" value="C:plasma membrane"/>
    <property type="evidence" value="ECO:0007669"/>
    <property type="project" value="UniProtKB-SubCell"/>
</dbReference>
<feature type="chain" id="PRO_5034657432" description="non-specific serine/threonine protein kinase" evidence="20">
    <location>
        <begin position="44"/>
        <end position="681"/>
    </location>
</feature>
<evidence type="ECO:0000256" key="1">
    <source>
        <dbReference type="ARBA" id="ARBA00004251"/>
    </source>
</evidence>
<dbReference type="SMART" id="SM00220">
    <property type="entry name" value="S_TKc"/>
    <property type="match status" value="1"/>
</dbReference>
<evidence type="ECO:0000256" key="4">
    <source>
        <dbReference type="ARBA" id="ARBA00012513"/>
    </source>
</evidence>
<dbReference type="PROSITE" id="PS00307">
    <property type="entry name" value="LECTIN_LEGUME_BETA"/>
    <property type="match status" value="1"/>
</dbReference>
<keyword evidence="22" id="KW-1185">Reference proteome</keyword>
<dbReference type="EC" id="2.7.11.1" evidence="4"/>
<accession>A0A8B9AQP1</accession>
<dbReference type="SUPFAM" id="SSF56112">
    <property type="entry name" value="Protein kinase-like (PK-like)"/>
    <property type="match status" value="1"/>
</dbReference>
<dbReference type="SUPFAM" id="SSF49899">
    <property type="entry name" value="Concanavalin A-like lectins/glucanases"/>
    <property type="match status" value="1"/>
</dbReference>
<dbReference type="GO" id="GO:0005524">
    <property type="term" value="F:ATP binding"/>
    <property type="evidence" value="ECO:0007669"/>
    <property type="project" value="UniProtKB-UniRule"/>
</dbReference>
<evidence type="ECO:0000256" key="5">
    <source>
        <dbReference type="ARBA" id="ARBA00022475"/>
    </source>
</evidence>
<dbReference type="InterPro" id="IPR013320">
    <property type="entry name" value="ConA-like_dom_sf"/>
</dbReference>
<keyword evidence="5" id="KW-1003">Cell membrane</keyword>
<comment type="subcellular location">
    <subcellularLocation>
        <location evidence="1">Cell membrane</location>
        <topology evidence="1">Single-pass type I membrane protein</topology>
    </subcellularLocation>
</comment>
<dbReference type="InterPro" id="IPR019825">
    <property type="entry name" value="Lectin_legB_Mn/Ca_BS"/>
</dbReference>
<reference evidence="22" key="1">
    <citation type="journal article" date="2019" name="Nat. Commun.">
        <title>Genome-wide association mapping of date palm fruit traits.</title>
        <authorList>
            <person name="Hazzouri K.M."/>
            <person name="Gros-Balthazard M."/>
            <person name="Flowers J.M."/>
            <person name="Copetti D."/>
            <person name="Lemansour A."/>
            <person name="Lebrun M."/>
            <person name="Masmoudi K."/>
            <person name="Ferrand S."/>
            <person name="Dhar M.I."/>
            <person name="Fresquez Z.A."/>
            <person name="Rosas U."/>
            <person name="Zhang J."/>
            <person name="Talag J."/>
            <person name="Lee S."/>
            <person name="Kudrna D."/>
            <person name="Powell R.F."/>
            <person name="Leitch I.J."/>
            <person name="Krueger R.R."/>
            <person name="Wing R.A."/>
            <person name="Amiri K.M.A."/>
            <person name="Purugganan M.D."/>
        </authorList>
    </citation>
    <scope>NUCLEOTIDE SEQUENCE [LARGE SCALE GENOMIC DNA]</scope>
    <source>
        <strain evidence="22">cv. Khalas</strain>
    </source>
</reference>
<dbReference type="CDD" id="cd06899">
    <property type="entry name" value="lectin_legume_LecRK_Arcelin_ConA"/>
    <property type="match status" value="1"/>
</dbReference>
<dbReference type="Pfam" id="PF00069">
    <property type="entry name" value="Pkinase"/>
    <property type="match status" value="1"/>
</dbReference>
<keyword evidence="11 18" id="KW-0547">Nucleotide-binding</keyword>